<evidence type="ECO:0000313" key="1">
    <source>
        <dbReference type="EMBL" id="SRX93248.1"/>
    </source>
</evidence>
<evidence type="ECO:0000313" key="2">
    <source>
        <dbReference type="Proteomes" id="UP000252015"/>
    </source>
</evidence>
<sequence>MTVLQLVRGDEKGLEPLPNPDQLQPVQIFRQRKDAFLAGSDDLISIAFHLGQTDFRVLDFHIVDRFFVRVAEEEREWLSGELIQLIEAGKWQSLWDFVDRHMSGRFVEQVQFLSGADNHLSIAQQGVVNANEEDLASLRKGLTGVDPGL</sequence>
<reference evidence="1 2" key="1">
    <citation type="submission" date="2018-05" db="EMBL/GenBank/DDBJ databases">
        <authorList>
            <consortium name="IHU Genomes"/>
        </authorList>
    </citation>
    <scope>NUCLEOTIDE SEQUENCE [LARGE SCALE GENOMIC DNA]</scope>
    <source>
        <strain evidence="1 2">P7336</strain>
    </source>
</reference>
<proteinExistence type="predicted"/>
<organism evidence="1 2">
    <name type="scientific">Mycobacterium shimoidei</name>
    <dbReference type="NCBI Taxonomy" id="29313"/>
    <lineage>
        <taxon>Bacteria</taxon>
        <taxon>Bacillati</taxon>
        <taxon>Actinomycetota</taxon>
        <taxon>Actinomycetes</taxon>
        <taxon>Mycobacteriales</taxon>
        <taxon>Mycobacteriaceae</taxon>
        <taxon>Mycobacterium</taxon>
    </lineage>
</organism>
<protein>
    <submittedName>
        <fullName evidence="1">Uncharacterized protein</fullName>
    </submittedName>
</protein>
<gene>
    <name evidence="1" type="ORF">MSP7336_01484</name>
</gene>
<dbReference type="EMBL" id="UEGW01000001">
    <property type="protein sequence ID" value="SRX93248.1"/>
    <property type="molecule type" value="Genomic_DNA"/>
</dbReference>
<name>A0A375YWI9_MYCSH</name>
<accession>A0A375YWI9</accession>
<dbReference type="AlphaFoldDB" id="A0A375YWI9"/>
<dbReference type="Proteomes" id="UP000252015">
    <property type="component" value="Unassembled WGS sequence"/>
</dbReference>
<dbReference type="RefSeq" id="WP_113963403.1">
    <property type="nucleotide sequence ID" value="NZ_UEGW01000001.1"/>
</dbReference>
<keyword evidence="2" id="KW-1185">Reference proteome</keyword>